<dbReference type="EMBL" id="BNAG01000004">
    <property type="protein sequence ID" value="GHE73452.1"/>
    <property type="molecule type" value="Genomic_DNA"/>
</dbReference>
<keyword evidence="1" id="KW-0732">Signal</keyword>
<feature type="signal peptide" evidence="1">
    <location>
        <begin position="1"/>
        <end position="32"/>
    </location>
</feature>
<evidence type="ECO:0000313" key="3">
    <source>
        <dbReference type="Proteomes" id="UP000658258"/>
    </source>
</evidence>
<keyword evidence="3" id="KW-1185">Reference proteome</keyword>
<name>A0ABQ3ICP8_9BACT</name>
<comment type="caution">
    <text evidence="2">The sequence shown here is derived from an EMBL/GenBank/DDBJ whole genome shotgun (WGS) entry which is preliminary data.</text>
</comment>
<accession>A0ABQ3ICP8</accession>
<evidence type="ECO:0008006" key="4">
    <source>
        <dbReference type="Google" id="ProtNLM"/>
    </source>
</evidence>
<evidence type="ECO:0000256" key="1">
    <source>
        <dbReference type="SAM" id="SignalP"/>
    </source>
</evidence>
<dbReference type="Proteomes" id="UP000658258">
    <property type="component" value="Unassembled WGS sequence"/>
</dbReference>
<protein>
    <recommendedName>
        <fullName evidence="4">Lipoprotein</fullName>
    </recommendedName>
</protein>
<gene>
    <name evidence="2" type="ORF">GCM10011340_32620</name>
</gene>
<reference evidence="3" key="1">
    <citation type="journal article" date="2019" name="Int. J. Syst. Evol. Microbiol.">
        <title>The Global Catalogue of Microorganisms (GCM) 10K type strain sequencing project: providing services to taxonomists for standard genome sequencing and annotation.</title>
        <authorList>
            <consortium name="The Broad Institute Genomics Platform"/>
            <consortium name="The Broad Institute Genome Sequencing Center for Infectious Disease"/>
            <person name="Wu L."/>
            <person name="Ma J."/>
        </authorList>
    </citation>
    <scope>NUCLEOTIDE SEQUENCE [LARGE SCALE GENOMIC DNA]</scope>
    <source>
        <strain evidence="3">CGMCC 1.15111</strain>
    </source>
</reference>
<sequence>MFAKRLIKVLIRYMKLKNWFLFLCVVLATVWACGQGSDEEPEAPTDPNLGKSYFFLEQGKYREYNVYEIRYQAVDISDTLRYQLREEVGEAFESPKGQVSHFIRRYTRPTSAQAWELDSVWTARIEGDKAISVENNVPLIKMVFPADTSRRWDGNLMNSRQPVIQRFKTFNKPFTVGLNTFLEAAEIEISNQDDGITFRDIRREVYRDSIGLIYKFYNQVKLCSRPECLGQNKVESGRLYREELIAHGTLNEED</sequence>
<proteinExistence type="predicted"/>
<evidence type="ECO:0000313" key="2">
    <source>
        <dbReference type="EMBL" id="GHE73452.1"/>
    </source>
</evidence>
<feature type="chain" id="PRO_5046888708" description="Lipoprotein" evidence="1">
    <location>
        <begin position="33"/>
        <end position="254"/>
    </location>
</feature>
<organism evidence="2 3">
    <name type="scientific">Roseivirga thermotolerans</name>
    <dbReference type="NCBI Taxonomy" id="1758176"/>
    <lineage>
        <taxon>Bacteria</taxon>
        <taxon>Pseudomonadati</taxon>
        <taxon>Bacteroidota</taxon>
        <taxon>Cytophagia</taxon>
        <taxon>Cytophagales</taxon>
        <taxon>Roseivirgaceae</taxon>
        <taxon>Roseivirga</taxon>
    </lineage>
</organism>